<evidence type="ECO:0000313" key="2">
    <source>
        <dbReference type="EMBL" id="MDQ0645889.1"/>
    </source>
</evidence>
<dbReference type="AlphaFoldDB" id="A0AAW8ESJ9"/>
<accession>A0AAW8ESJ9</accession>
<feature type="chain" id="PRO_5043633895" description="BMP family ABC transporter substrate-binding protein" evidence="1">
    <location>
        <begin position="26"/>
        <end position="219"/>
    </location>
</feature>
<protein>
    <recommendedName>
        <fullName evidence="4">BMP family ABC transporter substrate-binding protein</fullName>
    </recommendedName>
</protein>
<dbReference type="Proteomes" id="UP001244427">
    <property type="component" value="Unassembled WGS sequence"/>
</dbReference>
<name>A0AAW8ESJ9_9MICO</name>
<feature type="signal peptide" evidence="1">
    <location>
        <begin position="1"/>
        <end position="25"/>
    </location>
</feature>
<gene>
    <name evidence="2" type="ORF">QFZ53_000085</name>
</gene>
<proteinExistence type="predicted"/>
<sequence length="219" mass="22525">MRARSALATASVVAFAIALTGCASAGWDEPRSAPAAVGSAAPGFVPEVRPSPEATIEPAAGSWDGVSPAPGYRVVLLTAGADAETQTIARSVRDWATATSVDLRTVTADEHDPIPGIVDAMERNPDLVIVAGEHLIDPLAIVSANHLDRSFLVIGAEIAEPTENVTAVDWTGASFRGEGLGSASDYDPATFTPERTGDAVRAGVAAVLSDLNGLVIWID</sequence>
<evidence type="ECO:0000256" key="1">
    <source>
        <dbReference type="SAM" id="SignalP"/>
    </source>
</evidence>
<evidence type="ECO:0000313" key="3">
    <source>
        <dbReference type="Proteomes" id="UP001244427"/>
    </source>
</evidence>
<comment type="caution">
    <text evidence="2">The sequence shown here is derived from an EMBL/GenBank/DDBJ whole genome shotgun (WGS) entry which is preliminary data.</text>
</comment>
<dbReference type="RefSeq" id="WP_307292381.1">
    <property type="nucleotide sequence ID" value="NZ_JAUSXV010000001.1"/>
</dbReference>
<keyword evidence="3" id="KW-1185">Reference proteome</keyword>
<organism evidence="2 3">
    <name type="scientific">Microbacterium natoriense</name>
    <dbReference type="NCBI Taxonomy" id="284570"/>
    <lineage>
        <taxon>Bacteria</taxon>
        <taxon>Bacillati</taxon>
        <taxon>Actinomycetota</taxon>
        <taxon>Actinomycetes</taxon>
        <taxon>Micrococcales</taxon>
        <taxon>Microbacteriaceae</taxon>
        <taxon>Microbacterium</taxon>
    </lineage>
</organism>
<dbReference type="PROSITE" id="PS51257">
    <property type="entry name" value="PROKAR_LIPOPROTEIN"/>
    <property type="match status" value="1"/>
</dbReference>
<evidence type="ECO:0008006" key="4">
    <source>
        <dbReference type="Google" id="ProtNLM"/>
    </source>
</evidence>
<reference evidence="2 3" key="1">
    <citation type="submission" date="2023-07" db="EMBL/GenBank/DDBJ databases">
        <title>Comparative genomics of wheat-associated soil bacteria to identify genetic determinants of phenazine resistance.</title>
        <authorList>
            <person name="Mouncey N."/>
        </authorList>
    </citation>
    <scope>NUCLEOTIDE SEQUENCE [LARGE SCALE GENOMIC DNA]</scope>
    <source>
        <strain evidence="2 3">W4I9-1</strain>
    </source>
</reference>
<keyword evidence="1" id="KW-0732">Signal</keyword>
<dbReference type="EMBL" id="JAUSXV010000001">
    <property type="protein sequence ID" value="MDQ0645889.1"/>
    <property type="molecule type" value="Genomic_DNA"/>
</dbReference>
<dbReference type="Gene3D" id="3.40.50.2300">
    <property type="match status" value="1"/>
</dbReference>